<dbReference type="InterPro" id="IPR055170">
    <property type="entry name" value="GFO_IDH_MocA-like_dom"/>
</dbReference>
<dbReference type="GO" id="GO:0006740">
    <property type="term" value="P:NADPH regeneration"/>
    <property type="evidence" value="ECO:0007669"/>
    <property type="project" value="TreeGrafter"/>
</dbReference>
<dbReference type="Proteomes" id="UP000287166">
    <property type="component" value="Unassembled WGS sequence"/>
</dbReference>
<evidence type="ECO:0000259" key="3">
    <source>
        <dbReference type="Pfam" id="PF01408"/>
    </source>
</evidence>
<gene>
    <name evidence="5" type="ORF">SCP_1701800</name>
</gene>
<dbReference type="GO" id="GO:0005737">
    <property type="term" value="C:cytoplasm"/>
    <property type="evidence" value="ECO:0007669"/>
    <property type="project" value="TreeGrafter"/>
</dbReference>
<dbReference type="AlphaFoldDB" id="A0A401H605"/>
<organism evidence="5 6">
    <name type="scientific">Sparassis crispa</name>
    <dbReference type="NCBI Taxonomy" id="139825"/>
    <lineage>
        <taxon>Eukaryota</taxon>
        <taxon>Fungi</taxon>
        <taxon>Dikarya</taxon>
        <taxon>Basidiomycota</taxon>
        <taxon>Agaricomycotina</taxon>
        <taxon>Agaricomycetes</taxon>
        <taxon>Polyporales</taxon>
        <taxon>Sparassidaceae</taxon>
        <taxon>Sparassis</taxon>
    </lineage>
</organism>
<dbReference type="InterPro" id="IPR000683">
    <property type="entry name" value="Gfo/Idh/MocA-like_OxRdtase_N"/>
</dbReference>
<evidence type="ECO:0000256" key="2">
    <source>
        <dbReference type="SAM" id="Phobius"/>
    </source>
</evidence>
<keyword evidence="6" id="KW-1185">Reference proteome</keyword>
<protein>
    <recommendedName>
        <fullName evidence="7">NAD(P)-binding protein</fullName>
    </recommendedName>
</protein>
<accession>A0A401H605</accession>
<reference evidence="5 6" key="1">
    <citation type="journal article" date="2018" name="Sci. Rep.">
        <title>Genome sequence of the cauliflower mushroom Sparassis crispa (Hanabiratake) and its association with beneficial usage.</title>
        <authorList>
            <person name="Kiyama R."/>
            <person name="Furutani Y."/>
            <person name="Kawaguchi K."/>
            <person name="Nakanishi T."/>
        </authorList>
    </citation>
    <scope>NUCLEOTIDE SEQUENCE [LARGE SCALE GENOMIC DNA]</scope>
</reference>
<keyword evidence="2" id="KW-0812">Transmembrane</keyword>
<name>A0A401H605_9APHY</name>
<evidence type="ECO:0000313" key="6">
    <source>
        <dbReference type="Proteomes" id="UP000287166"/>
    </source>
</evidence>
<dbReference type="PANTHER" id="PTHR42840">
    <property type="entry name" value="NAD(P)-BINDING ROSSMANN-FOLD SUPERFAMILY PROTEIN-RELATED"/>
    <property type="match status" value="1"/>
</dbReference>
<dbReference type="InterPro" id="IPR036291">
    <property type="entry name" value="NAD(P)-bd_dom_sf"/>
</dbReference>
<feature type="domain" description="Gfo/Idh/MocA-like oxidoreductase N-terminal" evidence="3">
    <location>
        <begin position="65"/>
        <end position="185"/>
    </location>
</feature>
<evidence type="ECO:0008006" key="7">
    <source>
        <dbReference type="Google" id="ProtNLM"/>
    </source>
</evidence>
<dbReference type="STRING" id="139825.A0A401H605"/>
<dbReference type="RefSeq" id="XP_027620767.1">
    <property type="nucleotide sequence ID" value="XM_027764966.1"/>
</dbReference>
<proteinExistence type="inferred from homology"/>
<dbReference type="GeneID" id="38786771"/>
<evidence type="ECO:0000256" key="1">
    <source>
        <dbReference type="ARBA" id="ARBA00010928"/>
    </source>
</evidence>
<dbReference type="Gene3D" id="3.40.50.720">
    <property type="entry name" value="NAD(P)-binding Rossmann-like Domain"/>
    <property type="match status" value="1"/>
</dbReference>
<keyword evidence="2" id="KW-0472">Membrane</keyword>
<dbReference type="Gene3D" id="3.30.360.10">
    <property type="entry name" value="Dihydrodipicolinate Reductase, domain 2"/>
    <property type="match status" value="1"/>
</dbReference>
<evidence type="ECO:0000259" key="4">
    <source>
        <dbReference type="Pfam" id="PF22725"/>
    </source>
</evidence>
<dbReference type="GO" id="GO:0016491">
    <property type="term" value="F:oxidoreductase activity"/>
    <property type="evidence" value="ECO:0007669"/>
    <property type="project" value="TreeGrafter"/>
</dbReference>
<dbReference type="Pfam" id="PF01408">
    <property type="entry name" value="GFO_IDH_MocA"/>
    <property type="match status" value="1"/>
</dbReference>
<keyword evidence="2" id="KW-1133">Transmembrane helix</keyword>
<dbReference type="OrthoDB" id="64915at2759"/>
<feature type="transmembrane region" description="Helical" evidence="2">
    <location>
        <begin position="51"/>
        <end position="74"/>
    </location>
</feature>
<dbReference type="InParanoid" id="A0A401H605"/>
<dbReference type="EMBL" id="BFAD01000017">
    <property type="protein sequence ID" value="GBE89854.1"/>
    <property type="molecule type" value="Genomic_DNA"/>
</dbReference>
<dbReference type="Pfam" id="PF22725">
    <property type="entry name" value="GFO_IDH_MocA_C3"/>
    <property type="match status" value="1"/>
</dbReference>
<dbReference type="PANTHER" id="PTHR42840:SF5">
    <property type="entry name" value="NAD(P)-BINDING ROSSMANN-FOLD SUPERFAMILY PROTEIN"/>
    <property type="match status" value="1"/>
</dbReference>
<sequence length="435" mass="46373">MPGVNNYSSPRFVRMNGQSPAKPQMASWDFIMILVMPDTPAHKSLSVRRQFFLCPLTIVMAPTGIAILGSGIFAKEAHLPAIAKVGSSAVELKAVYSRSQKSAAGLASEAQSALKLAASPAVYSDDQPNANLDALLGRSDITAVIVVLPITTQPSIILRALAAGKHVLSEKPVAADVVRGLALIKEYETTYKPKGLVWRVAENFEVETGYQTAAQLIKEGKIGKVTFFNARVVNYIDQTSKWYNTPWRTVPDYQGGFLLDGGVHTIAALRVLLPSPLKTLSGFASLNKKWLAPHDTINSVVQSADGSHGIIEMTFAAPLPSRSQTAGNGITITGTDGYLTVNQVQVIDGGSSVGRFRITLRTVQKDANGKETGEAEEIIDKPVDGVPQELARFLKAVTGEDDGKGDARGALADVAVIQASLTSNGSPIDLQKLVQ</sequence>
<feature type="domain" description="GFO/IDH/MocA-like oxidoreductase" evidence="4">
    <location>
        <begin position="210"/>
        <end position="339"/>
    </location>
</feature>
<comment type="caution">
    <text evidence="5">The sequence shown here is derived from an EMBL/GenBank/DDBJ whole genome shotgun (WGS) entry which is preliminary data.</text>
</comment>
<comment type="similarity">
    <text evidence="1">Belongs to the Gfo/Idh/MocA family.</text>
</comment>
<evidence type="ECO:0000313" key="5">
    <source>
        <dbReference type="EMBL" id="GBE89854.1"/>
    </source>
</evidence>
<dbReference type="SUPFAM" id="SSF55347">
    <property type="entry name" value="Glyceraldehyde-3-phosphate dehydrogenase-like, C-terminal domain"/>
    <property type="match status" value="1"/>
</dbReference>
<dbReference type="SUPFAM" id="SSF51735">
    <property type="entry name" value="NAD(P)-binding Rossmann-fold domains"/>
    <property type="match status" value="1"/>
</dbReference>
<dbReference type="GO" id="GO:0000166">
    <property type="term" value="F:nucleotide binding"/>
    <property type="evidence" value="ECO:0007669"/>
    <property type="project" value="InterPro"/>
</dbReference>